<keyword evidence="4" id="KW-1185">Reference proteome</keyword>
<gene>
    <name evidence="3" type="ORF">SMD31_20635</name>
</gene>
<name>A0ABU5E4E7_9PROT</name>
<dbReference type="InterPro" id="IPR001633">
    <property type="entry name" value="EAL_dom"/>
</dbReference>
<dbReference type="InterPro" id="IPR035965">
    <property type="entry name" value="PAS-like_dom_sf"/>
</dbReference>
<dbReference type="CDD" id="cd01948">
    <property type="entry name" value="EAL"/>
    <property type="match status" value="1"/>
</dbReference>
<reference evidence="3 4" key="1">
    <citation type="journal article" date="2013" name="Antonie Van Leeuwenhoek">
        <title>Dongia rigui sp. nov., isolated from freshwater of a large wetland in Korea.</title>
        <authorList>
            <person name="Baik K.S."/>
            <person name="Hwang Y.M."/>
            <person name="Choi J.S."/>
            <person name="Kwon J."/>
            <person name="Seong C.N."/>
        </authorList>
    </citation>
    <scope>NUCLEOTIDE SEQUENCE [LARGE SCALE GENOMIC DNA]</scope>
    <source>
        <strain evidence="3 4">04SU4-P</strain>
    </source>
</reference>
<dbReference type="SMART" id="SM00052">
    <property type="entry name" value="EAL"/>
    <property type="match status" value="1"/>
</dbReference>
<dbReference type="PROSITE" id="PS50883">
    <property type="entry name" value="EAL"/>
    <property type="match status" value="1"/>
</dbReference>
<evidence type="ECO:0000256" key="1">
    <source>
        <dbReference type="SAM" id="MobiDB-lite"/>
    </source>
</evidence>
<dbReference type="InterPro" id="IPR043128">
    <property type="entry name" value="Rev_trsase/Diguanyl_cyclase"/>
</dbReference>
<dbReference type="Proteomes" id="UP001271769">
    <property type="component" value="Unassembled WGS sequence"/>
</dbReference>
<comment type="caution">
    <text evidence="3">The sequence shown here is derived from an EMBL/GenBank/DDBJ whole genome shotgun (WGS) entry which is preliminary data.</text>
</comment>
<organism evidence="3 4">
    <name type="scientific">Dongia rigui</name>
    <dbReference type="NCBI Taxonomy" id="940149"/>
    <lineage>
        <taxon>Bacteria</taxon>
        <taxon>Pseudomonadati</taxon>
        <taxon>Pseudomonadota</taxon>
        <taxon>Alphaproteobacteria</taxon>
        <taxon>Rhodospirillales</taxon>
        <taxon>Dongiaceae</taxon>
        <taxon>Dongia</taxon>
    </lineage>
</organism>
<evidence type="ECO:0000313" key="4">
    <source>
        <dbReference type="Proteomes" id="UP001271769"/>
    </source>
</evidence>
<dbReference type="EMBL" id="JAXCLX010000004">
    <property type="protein sequence ID" value="MDY0874359.1"/>
    <property type="molecule type" value="Genomic_DNA"/>
</dbReference>
<dbReference type="InterPro" id="IPR035919">
    <property type="entry name" value="EAL_sf"/>
</dbReference>
<sequence>MAVHLTDRLREERDRFVGFAFSNADVLLEMDDTTKVLWAGGAVKSILGVDTAQLTGRPLANLLTTADAILLKTALRNLLPGQRRRDLNLVLADEGGAPRTEGGVEKRLTISTCINRSLKKDGPHFFLSISSAALNAIPHSGARRRDRVTGLTEAVEFTYAASRTVREARQSGKSACLTLLEICEIEELNRVMGAARAESLMAEIGAQLKLHALDPDSAAKLGDGKFGVTHLESAAPDLIVDAINRVGDSYDLDPETMHASSKTISFHGSSLGDDDVESILSYVVNKFSSEGVNNFDVTAADQYFKRMTAEVLSRVVAMRDLIHQHRINLHFQPIVHLADRSPHHYEVLLRFEDGRSPFADIMFAEEINIVHEIDLAVAFGAINRIAQSAAQKRDLHLAINMSARSLLNDNFISMFDELAAKLGKQRSNLIVEVTESAKLEDLPKAARAVDHLRSAGHQVCLDDFGAGASSLPYLQQLQVDFVKIDGAYIRSITESLRERAIVQGVLTTCRCLNIKTVAEMIEKEDQHKCLLELGTDLGQGWLYGRPSPNIPVPTITNPARLGKRQGAKDQWG</sequence>
<feature type="domain" description="EAL" evidence="2">
    <location>
        <begin position="311"/>
        <end position="560"/>
    </location>
</feature>
<accession>A0ABU5E4E7</accession>
<dbReference type="Gene3D" id="3.20.20.450">
    <property type="entry name" value="EAL domain"/>
    <property type="match status" value="1"/>
</dbReference>
<dbReference type="RefSeq" id="WP_320502826.1">
    <property type="nucleotide sequence ID" value="NZ_JAXCLX010000004.1"/>
</dbReference>
<dbReference type="PANTHER" id="PTHR33121">
    <property type="entry name" value="CYCLIC DI-GMP PHOSPHODIESTERASE PDEF"/>
    <property type="match status" value="1"/>
</dbReference>
<dbReference type="Gene3D" id="3.30.70.270">
    <property type="match status" value="1"/>
</dbReference>
<proteinExistence type="predicted"/>
<evidence type="ECO:0000313" key="3">
    <source>
        <dbReference type="EMBL" id="MDY0874359.1"/>
    </source>
</evidence>
<dbReference type="PANTHER" id="PTHR33121:SF70">
    <property type="entry name" value="SIGNALING PROTEIN YKOW"/>
    <property type="match status" value="1"/>
</dbReference>
<dbReference type="SUPFAM" id="SSF55785">
    <property type="entry name" value="PYP-like sensor domain (PAS domain)"/>
    <property type="match status" value="1"/>
</dbReference>
<dbReference type="SUPFAM" id="SSF141868">
    <property type="entry name" value="EAL domain-like"/>
    <property type="match status" value="1"/>
</dbReference>
<dbReference type="InterPro" id="IPR050706">
    <property type="entry name" value="Cyclic-di-GMP_PDE-like"/>
</dbReference>
<evidence type="ECO:0000259" key="2">
    <source>
        <dbReference type="PROSITE" id="PS50883"/>
    </source>
</evidence>
<dbReference type="Pfam" id="PF00563">
    <property type="entry name" value="EAL"/>
    <property type="match status" value="1"/>
</dbReference>
<protein>
    <submittedName>
        <fullName evidence="3">EAL domain-containing protein</fullName>
    </submittedName>
</protein>
<feature type="region of interest" description="Disordered" evidence="1">
    <location>
        <begin position="553"/>
        <end position="572"/>
    </location>
</feature>